<dbReference type="EMBL" id="CAJNOV010006831">
    <property type="protein sequence ID" value="CAF1262074.1"/>
    <property type="molecule type" value="Genomic_DNA"/>
</dbReference>
<dbReference type="Proteomes" id="UP000663855">
    <property type="component" value="Unassembled WGS sequence"/>
</dbReference>
<dbReference type="Proteomes" id="UP000681967">
    <property type="component" value="Unassembled WGS sequence"/>
</dbReference>
<feature type="domain" description="F-box" evidence="1">
    <location>
        <begin position="2"/>
        <end position="39"/>
    </location>
</feature>
<dbReference type="AlphaFoldDB" id="A0A815AW72"/>
<sequence>MICTFETLPNEVLIIIFSYLSWLEMLTLWPLNHRISNLICSIISINDNRQNSGIVIKDSGLSYDKYYLRLLPFLNHSSLLSFCSCIRRMCSDGTNSIACNISYEWIFFQNNDKKMLRFPFLKSLVLTRCWLSGPLIQNLSSLIYNQLDELTLTFDKDTFNALRYELPSVNRKYNKSNEEFF</sequence>
<organism evidence="2 4">
    <name type="scientific">Rotaria magnacalcarata</name>
    <dbReference type="NCBI Taxonomy" id="392030"/>
    <lineage>
        <taxon>Eukaryota</taxon>
        <taxon>Metazoa</taxon>
        <taxon>Spiralia</taxon>
        <taxon>Gnathifera</taxon>
        <taxon>Rotifera</taxon>
        <taxon>Eurotatoria</taxon>
        <taxon>Bdelloidea</taxon>
        <taxon>Philodinida</taxon>
        <taxon>Philodinidae</taxon>
        <taxon>Rotaria</taxon>
    </lineage>
</organism>
<evidence type="ECO:0000313" key="2">
    <source>
        <dbReference type="EMBL" id="CAF1262074.1"/>
    </source>
</evidence>
<evidence type="ECO:0000313" key="3">
    <source>
        <dbReference type="EMBL" id="CAF4274543.1"/>
    </source>
</evidence>
<protein>
    <recommendedName>
        <fullName evidence="1">F-box domain-containing protein</fullName>
    </recommendedName>
</protein>
<name>A0A815AW72_9BILA</name>
<comment type="caution">
    <text evidence="2">The sequence shown here is derived from an EMBL/GenBank/DDBJ whole genome shotgun (WGS) entry which is preliminary data.</text>
</comment>
<evidence type="ECO:0000313" key="4">
    <source>
        <dbReference type="Proteomes" id="UP000663855"/>
    </source>
</evidence>
<dbReference type="EMBL" id="CAJOBH010030482">
    <property type="protein sequence ID" value="CAF4274543.1"/>
    <property type="molecule type" value="Genomic_DNA"/>
</dbReference>
<dbReference type="InterPro" id="IPR001810">
    <property type="entry name" value="F-box_dom"/>
</dbReference>
<dbReference type="PROSITE" id="PS50181">
    <property type="entry name" value="FBOX"/>
    <property type="match status" value="1"/>
</dbReference>
<gene>
    <name evidence="3" type="ORF">BYL167_LOCUS26452</name>
    <name evidence="2" type="ORF">CJN711_LOCUS15041</name>
</gene>
<evidence type="ECO:0000259" key="1">
    <source>
        <dbReference type="PROSITE" id="PS50181"/>
    </source>
</evidence>
<proteinExistence type="predicted"/>
<accession>A0A815AW72</accession>
<reference evidence="2" key="1">
    <citation type="submission" date="2021-02" db="EMBL/GenBank/DDBJ databases">
        <authorList>
            <person name="Nowell W R."/>
        </authorList>
    </citation>
    <scope>NUCLEOTIDE SEQUENCE</scope>
</reference>